<feature type="compositionally biased region" description="Polar residues" evidence="1">
    <location>
        <begin position="40"/>
        <end position="64"/>
    </location>
</feature>
<reference evidence="2" key="1">
    <citation type="submission" date="2021-03" db="EMBL/GenBank/DDBJ databases">
        <title>Draft genome sequence of rust myrtle Austropuccinia psidii MF-1, a brazilian biotype.</title>
        <authorList>
            <person name="Quecine M.C."/>
            <person name="Pachon D.M.R."/>
            <person name="Bonatelli M.L."/>
            <person name="Correr F.H."/>
            <person name="Franceschini L.M."/>
            <person name="Leite T.F."/>
            <person name="Margarido G.R.A."/>
            <person name="Almeida C.A."/>
            <person name="Ferrarezi J.A."/>
            <person name="Labate C.A."/>
        </authorList>
    </citation>
    <scope>NUCLEOTIDE SEQUENCE</scope>
    <source>
        <strain evidence="2">MF-1</strain>
    </source>
</reference>
<keyword evidence="3" id="KW-1185">Reference proteome</keyword>
<protein>
    <submittedName>
        <fullName evidence="2">Uncharacterized protein</fullName>
    </submittedName>
</protein>
<dbReference type="AlphaFoldDB" id="A0A9Q3CFV1"/>
<evidence type="ECO:0000256" key="1">
    <source>
        <dbReference type="SAM" id="MobiDB-lite"/>
    </source>
</evidence>
<feature type="compositionally biased region" description="Polar residues" evidence="1">
    <location>
        <begin position="17"/>
        <end position="28"/>
    </location>
</feature>
<sequence length="419" mass="48019">MFFDSVEENFIPLETQSQCSTPVITSETEGNKGKERRHSQSLITTKKWTPVSTQRSRKPQNSASIKGKPTLITCTGKITRIDPVVASKSKFPKEVEKKFVQGTVKGALEFRGTSQRAEKACPEPEDLEEDTLDTVVDGKTMREIIPTLQFTFQFNRNMKPEDWKLTRSRSTQLSSGFTPFRHSQIRGQESPFFTIPGSFQEKTRIQREKQDLFQPQAERVRPNDIEAVGLGERSTQEPEVVVNTSRISSPTNRNITPTQNEHNVVTPESNLKIDQLWLQMSQFSVKTQEKFDAIHRSNERLKELTTLHEATIKAIQESCSKLCKASKETNKILNPVFEEQYHCKRDRDCLDQDINKFFNFCQNMKPQPQGYALDNPYKEDIKPDFLLNNKPRAPSTYQDGDNMTYSEKEAPKQLPEASS</sequence>
<proteinExistence type="predicted"/>
<dbReference type="Proteomes" id="UP000765509">
    <property type="component" value="Unassembled WGS sequence"/>
</dbReference>
<comment type="caution">
    <text evidence="2">The sequence shown here is derived from an EMBL/GenBank/DDBJ whole genome shotgun (WGS) entry which is preliminary data.</text>
</comment>
<name>A0A9Q3CFV1_9BASI</name>
<dbReference type="EMBL" id="AVOT02006526">
    <property type="protein sequence ID" value="MBW0481800.1"/>
    <property type="molecule type" value="Genomic_DNA"/>
</dbReference>
<feature type="region of interest" description="Disordered" evidence="1">
    <location>
        <begin position="17"/>
        <end position="67"/>
    </location>
</feature>
<gene>
    <name evidence="2" type="ORF">O181_021515</name>
</gene>
<evidence type="ECO:0000313" key="2">
    <source>
        <dbReference type="EMBL" id="MBW0481800.1"/>
    </source>
</evidence>
<organism evidence="2 3">
    <name type="scientific">Austropuccinia psidii MF-1</name>
    <dbReference type="NCBI Taxonomy" id="1389203"/>
    <lineage>
        <taxon>Eukaryota</taxon>
        <taxon>Fungi</taxon>
        <taxon>Dikarya</taxon>
        <taxon>Basidiomycota</taxon>
        <taxon>Pucciniomycotina</taxon>
        <taxon>Pucciniomycetes</taxon>
        <taxon>Pucciniales</taxon>
        <taxon>Sphaerophragmiaceae</taxon>
        <taxon>Austropuccinia</taxon>
    </lineage>
</organism>
<accession>A0A9Q3CFV1</accession>
<evidence type="ECO:0000313" key="3">
    <source>
        <dbReference type="Proteomes" id="UP000765509"/>
    </source>
</evidence>
<feature type="region of interest" description="Disordered" evidence="1">
    <location>
        <begin position="386"/>
        <end position="419"/>
    </location>
</feature>
<feature type="compositionally biased region" description="Polar residues" evidence="1">
    <location>
        <begin position="395"/>
        <end position="405"/>
    </location>
</feature>